<gene>
    <name evidence="1" type="primary">AVEN_38605_1</name>
    <name evidence="1" type="ORF">TNCT_259851</name>
</gene>
<dbReference type="OrthoDB" id="6435912at2759"/>
<dbReference type="AlphaFoldDB" id="A0A8X6K7G5"/>
<accession>A0A8X6K7G5</accession>
<protein>
    <submittedName>
        <fullName evidence="1">Uncharacterized protein</fullName>
    </submittedName>
</protein>
<dbReference type="EMBL" id="BMAO01000085">
    <property type="protein sequence ID" value="GFQ64336.1"/>
    <property type="molecule type" value="Genomic_DNA"/>
</dbReference>
<sequence>MEWRRMKPHEILQEYILPMRDLAERGSLDVSSLIENVIKGIPDTSNNKIILYSCKSIPEMFEKLFNASRNVRQDNEIKFDNPICIG</sequence>
<evidence type="ECO:0000313" key="2">
    <source>
        <dbReference type="Proteomes" id="UP000887116"/>
    </source>
</evidence>
<name>A0A8X6K7G5_TRICU</name>
<reference evidence="1" key="1">
    <citation type="submission" date="2020-07" db="EMBL/GenBank/DDBJ databases">
        <title>Multicomponent nature underlies the extraordinary mechanical properties of spider dragline silk.</title>
        <authorList>
            <person name="Kono N."/>
            <person name="Nakamura H."/>
            <person name="Mori M."/>
            <person name="Yoshida Y."/>
            <person name="Ohtoshi R."/>
            <person name="Malay A.D."/>
            <person name="Moran D.A.P."/>
            <person name="Tomita M."/>
            <person name="Numata K."/>
            <person name="Arakawa K."/>
        </authorList>
    </citation>
    <scope>NUCLEOTIDE SEQUENCE</scope>
</reference>
<comment type="caution">
    <text evidence="1">The sequence shown here is derived from an EMBL/GenBank/DDBJ whole genome shotgun (WGS) entry which is preliminary data.</text>
</comment>
<organism evidence="1 2">
    <name type="scientific">Trichonephila clavata</name>
    <name type="common">Joro spider</name>
    <name type="synonym">Nephila clavata</name>
    <dbReference type="NCBI Taxonomy" id="2740835"/>
    <lineage>
        <taxon>Eukaryota</taxon>
        <taxon>Metazoa</taxon>
        <taxon>Ecdysozoa</taxon>
        <taxon>Arthropoda</taxon>
        <taxon>Chelicerata</taxon>
        <taxon>Arachnida</taxon>
        <taxon>Araneae</taxon>
        <taxon>Araneomorphae</taxon>
        <taxon>Entelegynae</taxon>
        <taxon>Araneoidea</taxon>
        <taxon>Nephilidae</taxon>
        <taxon>Trichonephila</taxon>
    </lineage>
</organism>
<proteinExistence type="predicted"/>
<keyword evidence="2" id="KW-1185">Reference proteome</keyword>
<dbReference type="Proteomes" id="UP000887116">
    <property type="component" value="Unassembled WGS sequence"/>
</dbReference>
<evidence type="ECO:0000313" key="1">
    <source>
        <dbReference type="EMBL" id="GFQ64336.1"/>
    </source>
</evidence>